<name>A0A158I4C1_9BURK</name>
<reference evidence="1 2" key="1">
    <citation type="submission" date="2016-01" db="EMBL/GenBank/DDBJ databases">
        <authorList>
            <person name="Oliw E.H."/>
        </authorList>
    </citation>
    <scope>NUCLEOTIDE SEQUENCE [LARGE SCALE GENOMIC DNA]</scope>
    <source>
        <strain evidence="1">LMG 27134</strain>
    </source>
</reference>
<proteinExistence type="predicted"/>
<dbReference type="Proteomes" id="UP000054683">
    <property type="component" value="Unassembled WGS sequence"/>
</dbReference>
<dbReference type="EMBL" id="FCOK02000040">
    <property type="protein sequence ID" value="SAL51203.1"/>
    <property type="molecule type" value="Genomic_DNA"/>
</dbReference>
<dbReference type="OrthoDB" id="9031937at2"/>
<evidence type="ECO:0000313" key="1">
    <source>
        <dbReference type="EMBL" id="SAL51203.1"/>
    </source>
</evidence>
<dbReference type="RefSeq" id="WP_062089603.1">
    <property type="nucleotide sequence ID" value="NZ_FCOK02000040.1"/>
</dbReference>
<evidence type="ECO:0000313" key="2">
    <source>
        <dbReference type="Proteomes" id="UP000054683"/>
    </source>
</evidence>
<dbReference type="AlphaFoldDB" id="A0A158I4C1"/>
<sequence length="161" mass="16478">MASDVVVSAKAVITEVGGMPEGGFIESEKPLITGISDPFATVDVYDGTALLGVASANGHGGWSLQLTTPLFDGIHDLSAIQVGDYGASTTTGYFAITVQAPEMAEAPNDANVSPVGASWLNRGAAEAATPYFPHNPFTARSARGAIAEQTDTASGAMRIHP</sequence>
<organism evidence="1 2">
    <name type="scientific">Caballeronia udeis</name>
    <dbReference type="NCBI Taxonomy" id="1232866"/>
    <lineage>
        <taxon>Bacteria</taxon>
        <taxon>Pseudomonadati</taxon>
        <taxon>Pseudomonadota</taxon>
        <taxon>Betaproteobacteria</taxon>
        <taxon>Burkholderiales</taxon>
        <taxon>Burkholderiaceae</taxon>
        <taxon>Caballeronia</taxon>
    </lineage>
</organism>
<dbReference type="Gene3D" id="2.60.40.10">
    <property type="entry name" value="Immunoglobulins"/>
    <property type="match status" value="1"/>
</dbReference>
<gene>
    <name evidence="1" type="ORF">AWB69_05241</name>
</gene>
<protein>
    <submittedName>
        <fullName evidence="1">Hemolysin-type calcium-binding region</fullName>
    </submittedName>
</protein>
<accession>A0A158I4C1</accession>
<dbReference type="InterPro" id="IPR013783">
    <property type="entry name" value="Ig-like_fold"/>
</dbReference>